<evidence type="ECO:0000256" key="1">
    <source>
        <dbReference type="ARBA" id="ARBA00009251"/>
    </source>
</evidence>
<reference evidence="5" key="1">
    <citation type="journal article" date="2019" name="Int. J. Syst. Evol. Microbiol.">
        <title>The Global Catalogue of Microorganisms (GCM) 10K type strain sequencing project: providing services to taxonomists for standard genome sequencing and annotation.</title>
        <authorList>
            <consortium name="The Broad Institute Genomics Platform"/>
            <consortium name="The Broad Institute Genome Sequencing Center for Infectious Disease"/>
            <person name="Wu L."/>
            <person name="Ma J."/>
        </authorList>
    </citation>
    <scope>NUCLEOTIDE SEQUENCE [LARGE SCALE GENOMIC DNA]</scope>
    <source>
        <strain evidence="5">CCUG 61484</strain>
    </source>
</reference>
<dbReference type="PANTHER" id="PTHR30471">
    <property type="entry name" value="DNA REPAIR PROTEIN RADC"/>
    <property type="match status" value="1"/>
</dbReference>
<comment type="similarity">
    <text evidence="1">Belongs to the PUR DNA-binding protein family.</text>
</comment>
<organism evidence="4 5">
    <name type="scientific">Mucilaginibacter litoreus</name>
    <dbReference type="NCBI Taxonomy" id="1048221"/>
    <lineage>
        <taxon>Bacteria</taxon>
        <taxon>Pseudomonadati</taxon>
        <taxon>Bacteroidota</taxon>
        <taxon>Sphingobacteriia</taxon>
        <taxon>Sphingobacteriales</taxon>
        <taxon>Sphingobacteriaceae</taxon>
        <taxon>Mucilaginibacter</taxon>
    </lineage>
</organism>
<dbReference type="PANTHER" id="PTHR30471:SF3">
    <property type="entry name" value="UPF0758 PROTEIN YEES-RELATED"/>
    <property type="match status" value="1"/>
</dbReference>
<keyword evidence="2" id="KW-0238">DNA-binding</keyword>
<dbReference type="Pfam" id="PF11680">
    <property type="entry name" value="DUF3276"/>
    <property type="match status" value="1"/>
</dbReference>
<name>A0ABW3AM19_9SPHI</name>
<sequence>MKTDREVIATESFSSGNRFYFFDYMQAVTGNDYIKITRSDHLPQGGYEKKDVVFFEQDFEFLQQAMSSLFRTAGYQRAAQGKGIHLSADVRTRGIKSWDPECRPREKLIAEGRECMADAELIALLISSGSPRETAVELAGRILSSVDYSLLRLSRLTVDDLCAFRGMGHAKSTTILAAMELSARLAQLKILLGESK</sequence>
<dbReference type="InterPro" id="IPR046778">
    <property type="entry name" value="UPF0758_N"/>
</dbReference>
<accession>A0ABW3AM19</accession>
<evidence type="ECO:0000259" key="3">
    <source>
        <dbReference type="Pfam" id="PF20582"/>
    </source>
</evidence>
<keyword evidence="5" id="KW-1185">Reference proteome</keyword>
<dbReference type="Gene3D" id="3.10.450.700">
    <property type="match status" value="1"/>
</dbReference>
<dbReference type="InterPro" id="IPR001405">
    <property type="entry name" value="UPF0758"/>
</dbReference>
<evidence type="ECO:0000313" key="5">
    <source>
        <dbReference type="Proteomes" id="UP001597010"/>
    </source>
</evidence>
<dbReference type="Proteomes" id="UP001597010">
    <property type="component" value="Unassembled WGS sequence"/>
</dbReference>
<protein>
    <submittedName>
        <fullName evidence="4">UPF0758 domain-containing protein</fullName>
    </submittedName>
</protein>
<evidence type="ECO:0000313" key="4">
    <source>
        <dbReference type="EMBL" id="MFD0792022.1"/>
    </source>
</evidence>
<evidence type="ECO:0000256" key="2">
    <source>
        <dbReference type="ARBA" id="ARBA00023125"/>
    </source>
</evidence>
<feature type="domain" description="UPF0758" evidence="3">
    <location>
        <begin position="95"/>
        <end position="172"/>
    </location>
</feature>
<dbReference type="Pfam" id="PF20582">
    <property type="entry name" value="UPF0758_N"/>
    <property type="match status" value="1"/>
</dbReference>
<dbReference type="EMBL" id="JBHTHZ010000001">
    <property type="protein sequence ID" value="MFD0792022.1"/>
    <property type="molecule type" value="Genomic_DNA"/>
</dbReference>
<proteinExistence type="inferred from homology"/>
<gene>
    <name evidence="4" type="ORF">ACFQZX_00255</name>
</gene>
<comment type="caution">
    <text evidence="4">The sequence shown here is derived from an EMBL/GenBank/DDBJ whole genome shotgun (WGS) entry which is preliminary data.</text>
</comment>
<dbReference type="InterPro" id="IPR006628">
    <property type="entry name" value="PUR-bd_fam"/>
</dbReference>
<dbReference type="RefSeq" id="WP_377110734.1">
    <property type="nucleotide sequence ID" value="NZ_JBHTHZ010000001.1"/>
</dbReference>